<evidence type="ECO:0000256" key="2">
    <source>
        <dbReference type="ARBA" id="ARBA00022553"/>
    </source>
</evidence>
<organism evidence="5">
    <name type="scientific">Streptomyces sp. SID7499</name>
    <dbReference type="NCBI Taxonomy" id="2706086"/>
    <lineage>
        <taxon>Bacteria</taxon>
        <taxon>Bacillati</taxon>
        <taxon>Actinomycetota</taxon>
        <taxon>Actinomycetes</taxon>
        <taxon>Kitasatosporales</taxon>
        <taxon>Streptomycetaceae</taxon>
        <taxon>Streptomyces</taxon>
    </lineage>
</organism>
<feature type="non-terminal residue" evidence="5">
    <location>
        <position position="1"/>
    </location>
</feature>
<name>A0A6G3XY67_9ACTN</name>
<proteinExistence type="predicted"/>
<dbReference type="PANTHER" id="PTHR43775">
    <property type="entry name" value="FATTY ACID SYNTHASE"/>
    <property type="match status" value="1"/>
</dbReference>
<gene>
    <name evidence="5" type="ORF">G3M58_91650</name>
</gene>
<evidence type="ECO:0000313" key="5">
    <source>
        <dbReference type="EMBL" id="NEE22701.1"/>
    </source>
</evidence>
<dbReference type="Gene3D" id="3.40.47.10">
    <property type="match status" value="1"/>
</dbReference>
<dbReference type="GO" id="GO:0004312">
    <property type="term" value="F:fatty acid synthase activity"/>
    <property type="evidence" value="ECO:0007669"/>
    <property type="project" value="TreeGrafter"/>
</dbReference>
<dbReference type="InterPro" id="IPR050091">
    <property type="entry name" value="PKS_NRPS_Biosynth_Enz"/>
</dbReference>
<keyword evidence="3" id="KW-0808">Transferase</keyword>
<evidence type="ECO:0000256" key="1">
    <source>
        <dbReference type="ARBA" id="ARBA00022450"/>
    </source>
</evidence>
<accession>A0A6G3XY67</accession>
<dbReference type="InterPro" id="IPR020841">
    <property type="entry name" value="PKS_Beta-ketoAc_synthase_dom"/>
</dbReference>
<keyword evidence="1" id="KW-0596">Phosphopantetheine</keyword>
<sequence>TRWDLPATGPDGSARCTQGGFLDGIDRFDPLFFGISGVEAAVMDPQQRLLLEEAWKALEDAGHAGRQLGGSRCGVYVGCWNGDYHELVGENSPAQAFWGNMASLIPARISYVLDLKGPALAVDTACSSSLVAIDLACRGLRSGETDMALAGGVFVQTTSRLYELAGRAGMLSPTGRCHTFDHRADGFVPGEGVGVLVLKRLRDAIADGDHVHGVIRATGSNHDGATNG</sequence>
<dbReference type="PROSITE" id="PS52004">
    <property type="entry name" value="KS3_2"/>
    <property type="match status" value="1"/>
</dbReference>
<evidence type="ECO:0000256" key="3">
    <source>
        <dbReference type="ARBA" id="ARBA00022679"/>
    </source>
</evidence>
<dbReference type="SUPFAM" id="SSF53901">
    <property type="entry name" value="Thiolase-like"/>
    <property type="match status" value="1"/>
</dbReference>
<dbReference type="GO" id="GO:0071770">
    <property type="term" value="P:DIM/DIP cell wall layer assembly"/>
    <property type="evidence" value="ECO:0007669"/>
    <property type="project" value="TreeGrafter"/>
</dbReference>
<feature type="domain" description="Ketosynthase family 3 (KS3)" evidence="4">
    <location>
        <begin position="1"/>
        <end position="228"/>
    </location>
</feature>
<dbReference type="CDD" id="cd00833">
    <property type="entry name" value="PKS"/>
    <property type="match status" value="1"/>
</dbReference>
<dbReference type="InterPro" id="IPR014030">
    <property type="entry name" value="Ketoacyl_synth_N"/>
</dbReference>
<dbReference type="GO" id="GO:0005737">
    <property type="term" value="C:cytoplasm"/>
    <property type="evidence" value="ECO:0007669"/>
    <property type="project" value="TreeGrafter"/>
</dbReference>
<dbReference type="AlphaFoldDB" id="A0A6G3XY67"/>
<dbReference type="InterPro" id="IPR016039">
    <property type="entry name" value="Thiolase-like"/>
</dbReference>
<feature type="non-terminal residue" evidence="5">
    <location>
        <position position="228"/>
    </location>
</feature>
<dbReference type="PANTHER" id="PTHR43775:SF37">
    <property type="entry name" value="SI:DKEY-61P9.11"/>
    <property type="match status" value="1"/>
</dbReference>
<dbReference type="GO" id="GO:0004315">
    <property type="term" value="F:3-oxoacyl-[acyl-carrier-protein] synthase activity"/>
    <property type="evidence" value="ECO:0007669"/>
    <property type="project" value="InterPro"/>
</dbReference>
<protein>
    <submittedName>
        <fullName evidence="5">Polyketide synthase</fullName>
    </submittedName>
</protein>
<dbReference type="Pfam" id="PF00109">
    <property type="entry name" value="ketoacyl-synt"/>
    <property type="match status" value="1"/>
</dbReference>
<dbReference type="GO" id="GO:0006633">
    <property type="term" value="P:fatty acid biosynthetic process"/>
    <property type="evidence" value="ECO:0007669"/>
    <property type="project" value="InterPro"/>
</dbReference>
<dbReference type="PROSITE" id="PS00606">
    <property type="entry name" value="KS3_1"/>
    <property type="match status" value="1"/>
</dbReference>
<comment type="caution">
    <text evidence="5">The sequence shown here is derived from an EMBL/GenBank/DDBJ whole genome shotgun (WGS) entry which is preliminary data.</text>
</comment>
<dbReference type="EMBL" id="JAAGMN010009864">
    <property type="protein sequence ID" value="NEE22701.1"/>
    <property type="molecule type" value="Genomic_DNA"/>
</dbReference>
<dbReference type="GO" id="GO:0005886">
    <property type="term" value="C:plasma membrane"/>
    <property type="evidence" value="ECO:0007669"/>
    <property type="project" value="TreeGrafter"/>
</dbReference>
<reference evidence="5" key="1">
    <citation type="submission" date="2020-01" db="EMBL/GenBank/DDBJ databases">
        <title>Insect and environment-associated Actinomycetes.</title>
        <authorList>
            <person name="Currrie C."/>
            <person name="Chevrette M."/>
            <person name="Carlson C."/>
            <person name="Stubbendieck R."/>
            <person name="Wendt-Pienkowski E."/>
        </authorList>
    </citation>
    <scope>NUCLEOTIDE SEQUENCE</scope>
    <source>
        <strain evidence="5">SID7499</strain>
    </source>
</reference>
<keyword evidence="2" id="KW-0597">Phosphoprotein</keyword>
<evidence type="ECO:0000259" key="4">
    <source>
        <dbReference type="PROSITE" id="PS52004"/>
    </source>
</evidence>
<dbReference type="InterPro" id="IPR018201">
    <property type="entry name" value="Ketoacyl_synth_AS"/>
</dbReference>
<dbReference type="SMART" id="SM00825">
    <property type="entry name" value="PKS_KS"/>
    <property type="match status" value="1"/>
</dbReference>